<dbReference type="PROSITE" id="PS50076">
    <property type="entry name" value="DNAJ_2"/>
    <property type="match status" value="1"/>
</dbReference>
<dbReference type="SUPFAM" id="SSF46565">
    <property type="entry name" value="Chaperone J-domain"/>
    <property type="match status" value="1"/>
</dbReference>
<dbReference type="Gene3D" id="2.60.260.20">
    <property type="entry name" value="Urease metallochaperone UreE, N-terminal domain"/>
    <property type="match status" value="2"/>
</dbReference>
<dbReference type="InterPro" id="IPR001623">
    <property type="entry name" value="DnaJ_domain"/>
</dbReference>
<dbReference type="SMART" id="SM00271">
    <property type="entry name" value="DnaJ"/>
    <property type="match status" value="1"/>
</dbReference>
<dbReference type="PRINTS" id="PR00625">
    <property type="entry name" value="JDOMAIN"/>
</dbReference>
<accession>A0ABP0FCK9</accession>
<comment type="caution">
    <text evidence="2">The sequence shown here is derived from an EMBL/GenBank/DDBJ whole genome shotgun (WGS) entry which is preliminary data.</text>
</comment>
<dbReference type="CDD" id="cd06257">
    <property type="entry name" value="DnaJ"/>
    <property type="match status" value="1"/>
</dbReference>
<protein>
    <recommendedName>
        <fullName evidence="1">J domain-containing protein</fullName>
    </recommendedName>
</protein>
<name>A0ABP0FCK9_CLALP</name>
<dbReference type="EMBL" id="CAWYQH010000024">
    <property type="protein sequence ID" value="CAK8676185.1"/>
    <property type="molecule type" value="Genomic_DNA"/>
</dbReference>
<dbReference type="Pfam" id="PF00226">
    <property type="entry name" value="DnaJ"/>
    <property type="match status" value="1"/>
</dbReference>
<proteinExistence type="predicted"/>
<gene>
    <name evidence="2" type="ORF">CVLEPA_LOCUS5664</name>
</gene>
<evidence type="ECO:0000313" key="2">
    <source>
        <dbReference type="EMBL" id="CAK8676185.1"/>
    </source>
</evidence>
<dbReference type="Pfam" id="PF01556">
    <property type="entry name" value="DnaJ_C"/>
    <property type="match status" value="1"/>
</dbReference>
<feature type="domain" description="J" evidence="1">
    <location>
        <begin position="42"/>
        <end position="99"/>
    </location>
</feature>
<dbReference type="InterPro" id="IPR008971">
    <property type="entry name" value="HSP40/DnaJ_pept-bd"/>
</dbReference>
<reference evidence="2 3" key="1">
    <citation type="submission" date="2024-02" db="EMBL/GenBank/DDBJ databases">
        <authorList>
            <person name="Daric V."/>
            <person name="Darras S."/>
        </authorList>
    </citation>
    <scope>NUCLEOTIDE SEQUENCE [LARGE SCALE GENOMIC DNA]</scope>
</reference>
<evidence type="ECO:0000259" key="1">
    <source>
        <dbReference type="PROSITE" id="PS50076"/>
    </source>
</evidence>
<dbReference type="SUPFAM" id="SSF49493">
    <property type="entry name" value="HSP40/DnaJ peptide-binding domain"/>
    <property type="match status" value="1"/>
</dbReference>
<dbReference type="InterPro" id="IPR044713">
    <property type="entry name" value="DNJA1/2-like"/>
</dbReference>
<keyword evidence="3" id="KW-1185">Reference proteome</keyword>
<dbReference type="InterPro" id="IPR002939">
    <property type="entry name" value="DnaJ_C"/>
</dbReference>
<evidence type="ECO:0000313" key="3">
    <source>
        <dbReference type="Proteomes" id="UP001642483"/>
    </source>
</evidence>
<organism evidence="2 3">
    <name type="scientific">Clavelina lepadiformis</name>
    <name type="common">Light-bulb sea squirt</name>
    <name type="synonym">Ascidia lepadiformis</name>
    <dbReference type="NCBI Taxonomy" id="159417"/>
    <lineage>
        <taxon>Eukaryota</taxon>
        <taxon>Metazoa</taxon>
        <taxon>Chordata</taxon>
        <taxon>Tunicata</taxon>
        <taxon>Ascidiacea</taxon>
        <taxon>Aplousobranchia</taxon>
        <taxon>Clavelinidae</taxon>
        <taxon>Clavelina</taxon>
    </lineage>
</organism>
<dbReference type="Gene3D" id="1.10.287.110">
    <property type="entry name" value="DnaJ domain"/>
    <property type="match status" value="1"/>
</dbReference>
<dbReference type="InterPro" id="IPR036869">
    <property type="entry name" value="J_dom_sf"/>
</dbReference>
<sequence length="409" mass="47550">MWRRPKRDDIQDVIPVQIVPVTVETEWVFHGVIVLTVMPVSTYYEILGLKRNCSSEEITKAWETAQRKYVKHHELYKKAQEAYQTLINPMKREMYNIFGISNVDTNSRLNFYTSLKDKRSVKEYEQVVFKQTNTSDFWINVAVTLEDLYNGKILDISHKVSLPCMSCKNIKFMNCPCYARSSRPNLACGICKGTGKFNPIRNCKTCKDRKEFQEELRAQIEVKPGMYHGQKLVKEVWCYATSQFIKLGVKIMQKPHQCFERQGDDLYIIKKIGINEALCGCNIVITHLDKRKLLCNTQETVLKPGCEKILYGEGMPTGSDRNGRHGNLYIHFLVIFPLHLPTSVLKDIESCLPERPAFKMPHHPETEEFQLHDFDPNFKIQAVPIKQSYYDEKCDKQQDFVPKDQCSNQ</sequence>
<dbReference type="Proteomes" id="UP001642483">
    <property type="component" value="Unassembled WGS sequence"/>
</dbReference>
<dbReference type="PANTHER" id="PTHR43888">
    <property type="entry name" value="DNAJ-LIKE-2, ISOFORM A-RELATED"/>
    <property type="match status" value="1"/>
</dbReference>